<keyword evidence="1 2" id="KW-0694">RNA-binding</keyword>
<dbReference type="Pfam" id="PF00076">
    <property type="entry name" value="RRM_1"/>
    <property type="match status" value="1"/>
</dbReference>
<evidence type="ECO:0000256" key="2">
    <source>
        <dbReference type="PROSITE-ProRule" id="PRU00176"/>
    </source>
</evidence>
<dbReference type="PANTHER" id="PTHR11176:SF57">
    <property type="entry name" value="PROTEIN BOULE"/>
    <property type="match status" value="1"/>
</dbReference>
<dbReference type="RefSeq" id="XP_065645921.1">
    <property type="nucleotide sequence ID" value="XM_065789849.1"/>
</dbReference>
<reference evidence="5" key="2">
    <citation type="submission" date="2025-08" db="UniProtKB">
        <authorList>
            <consortium name="RefSeq"/>
        </authorList>
    </citation>
    <scope>IDENTIFICATION</scope>
</reference>
<dbReference type="Proteomes" id="UP001652625">
    <property type="component" value="Chromosome 02"/>
</dbReference>
<evidence type="ECO:0000256" key="1">
    <source>
        <dbReference type="ARBA" id="ARBA00022884"/>
    </source>
</evidence>
<dbReference type="InterPro" id="IPR000504">
    <property type="entry name" value="RRM_dom"/>
</dbReference>
<dbReference type="PROSITE" id="PS50102">
    <property type="entry name" value="RRM"/>
    <property type="match status" value="1"/>
</dbReference>
<dbReference type="Gene3D" id="3.30.70.330">
    <property type="match status" value="1"/>
</dbReference>
<reference evidence="4" key="1">
    <citation type="submission" date="2025-05" db="UniProtKB">
        <authorList>
            <consortium name="RefSeq"/>
        </authorList>
    </citation>
    <scope>NUCLEOTIDE SEQUENCE [LARGE SCALE GENOMIC DNA]</scope>
</reference>
<accession>A0ABM4BAH7</accession>
<feature type="domain" description="RRM" evidence="3">
    <location>
        <begin position="14"/>
        <end position="95"/>
    </location>
</feature>
<dbReference type="GeneID" id="136076486"/>
<dbReference type="InterPro" id="IPR035979">
    <property type="entry name" value="RBD_domain_sf"/>
</dbReference>
<dbReference type="InterPro" id="IPR012677">
    <property type="entry name" value="Nucleotide-bd_a/b_plait_sf"/>
</dbReference>
<keyword evidence="4" id="KW-1185">Reference proteome</keyword>
<proteinExistence type="predicted"/>
<evidence type="ECO:0000259" key="3">
    <source>
        <dbReference type="PROSITE" id="PS50102"/>
    </source>
</evidence>
<evidence type="ECO:0000313" key="5">
    <source>
        <dbReference type="RefSeq" id="XP_065645921.1"/>
    </source>
</evidence>
<dbReference type="SUPFAM" id="SSF54928">
    <property type="entry name" value="RNA-binding domain, RBD"/>
    <property type="match status" value="1"/>
</dbReference>
<evidence type="ECO:0000313" key="4">
    <source>
        <dbReference type="Proteomes" id="UP001652625"/>
    </source>
</evidence>
<protein>
    <submittedName>
        <fullName evidence="5">Protein boule-like</fullName>
    </submittedName>
</protein>
<gene>
    <name evidence="5" type="primary">LOC136076486</name>
</gene>
<organism evidence="4 5">
    <name type="scientific">Hydra vulgaris</name>
    <name type="common">Hydra</name>
    <name type="synonym">Hydra attenuata</name>
    <dbReference type="NCBI Taxonomy" id="6087"/>
    <lineage>
        <taxon>Eukaryota</taxon>
        <taxon>Metazoa</taxon>
        <taxon>Cnidaria</taxon>
        <taxon>Hydrozoa</taxon>
        <taxon>Hydroidolina</taxon>
        <taxon>Anthoathecata</taxon>
        <taxon>Aplanulata</taxon>
        <taxon>Hydridae</taxon>
        <taxon>Hydra</taxon>
    </lineage>
</organism>
<dbReference type="SMART" id="SM00360">
    <property type="entry name" value="RRM"/>
    <property type="match status" value="1"/>
</dbReference>
<dbReference type="PANTHER" id="PTHR11176">
    <property type="entry name" value="BOULE-RELATED"/>
    <property type="match status" value="1"/>
</dbReference>
<sequence>MDENSYINGYIFKNRIFVGGLPKNTSAFNVAKYFERFGEVLDSKVVISGGVSKGYGFVTFRREEHVHAIMNALPLYYANRQLNIGPAIRIQVPDDHGESVHEMASIRHFSQVRPFYGQPMPCGVTRFGTNCYF</sequence>
<name>A0ABM4BAH7_HYDVU</name>